<gene>
    <name evidence="3" type="ORF">E1261_04870</name>
</gene>
<feature type="region of interest" description="Disordered" evidence="1">
    <location>
        <begin position="166"/>
        <end position="190"/>
    </location>
</feature>
<dbReference type="InterPro" id="IPR010359">
    <property type="entry name" value="IrrE_HExxH"/>
</dbReference>
<organism evidence="3 4">
    <name type="scientific">Kribbella albertanoniae</name>
    <dbReference type="NCBI Taxonomy" id="1266829"/>
    <lineage>
        <taxon>Bacteria</taxon>
        <taxon>Bacillati</taxon>
        <taxon>Actinomycetota</taxon>
        <taxon>Actinomycetes</taxon>
        <taxon>Propionibacteriales</taxon>
        <taxon>Kribbellaceae</taxon>
        <taxon>Kribbella</taxon>
    </lineage>
</organism>
<dbReference type="AlphaFoldDB" id="A0A4R4QEL5"/>
<accession>A0A4R4QEL5</accession>
<evidence type="ECO:0000256" key="1">
    <source>
        <dbReference type="SAM" id="MobiDB-lite"/>
    </source>
</evidence>
<proteinExistence type="predicted"/>
<dbReference type="OrthoDB" id="7605626at2"/>
<keyword evidence="4" id="KW-1185">Reference proteome</keyword>
<comment type="caution">
    <text evidence="3">The sequence shown here is derived from an EMBL/GenBank/DDBJ whole genome shotgun (WGS) entry which is preliminary data.</text>
</comment>
<protein>
    <submittedName>
        <fullName evidence="3">ImmA/IrrE family metallo-endopeptidase</fullName>
    </submittedName>
</protein>
<sequence length="190" mass="20628">MSNDRKFRNPVSAPPGADAGLWTALVREAEVRGFRVAIKPTGGSLDAFTDYQANEVVLAAHLRGVAAMTRLAHEVGHVHLHAAGSLRGPFSVFEDSHGLREVEAEIFAYVVLVHHGISNDESLGFIAQWAWYLRPDAPEKYADEASARVTDAAKQVVASTRAYMRQHSTAVSSDPTREAAPPFDQPGPGW</sequence>
<dbReference type="RefSeq" id="WP_132402479.1">
    <property type="nucleotide sequence ID" value="NZ_SMKA01000010.1"/>
</dbReference>
<dbReference type="EMBL" id="SMKA01000010">
    <property type="protein sequence ID" value="TDC34041.1"/>
    <property type="molecule type" value="Genomic_DNA"/>
</dbReference>
<reference evidence="3 4" key="1">
    <citation type="submission" date="2019-03" db="EMBL/GenBank/DDBJ databases">
        <title>Draft genome sequences of novel Actinobacteria.</title>
        <authorList>
            <person name="Sahin N."/>
            <person name="Ay H."/>
            <person name="Saygin H."/>
        </authorList>
    </citation>
    <scope>NUCLEOTIDE SEQUENCE [LARGE SCALE GENOMIC DNA]</scope>
    <source>
        <strain evidence="3 4">JCM 30547</strain>
    </source>
</reference>
<dbReference type="Proteomes" id="UP000295075">
    <property type="component" value="Unassembled WGS sequence"/>
</dbReference>
<evidence type="ECO:0000313" key="4">
    <source>
        <dbReference type="Proteomes" id="UP000295075"/>
    </source>
</evidence>
<name>A0A4R4QEL5_9ACTN</name>
<evidence type="ECO:0000313" key="3">
    <source>
        <dbReference type="EMBL" id="TDC34041.1"/>
    </source>
</evidence>
<feature type="domain" description="IrrE N-terminal-like" evidence="2">
    <location>
        <begin position="31"/>
        <end position="113"/>
    </location>
</feature>
<evidence type="ECO:0000259" key="2">
    <source>
        <dbReference type="Pfam" id="PF06114"/>
    </source>
</evidence>
<dbReference type="Pfam" id="PF06114">
    <property type="entry name" value="Peptidase_M78"/>
    <property type="match status" value="1"/>
</dbReference>